<gene>
    <name evidence="1" type="ORF">FTX54_015935</name>
</gene>
<dbReference type="EMBL" id="CP144914">
    <property type="protein sequence ID" value="WWD79863.1"/>
    <property type="molecule type" value="Genomic_DNA"/>
</dbReference>
<dbReference type="OrthoDB" id="2352913at2"/>
<dbReference type="SUPFAM" id="SSF89442">
    <property type="entry name" value="Hypothetical protein YojF"/>
    <property type="match status" value="1"/>
</dbReference>
<dbReference type="AlphaFoldDB" id="A0A5C7FBR5"/>
<reference evidence="1 2" key="1">
    <citation type="submission" date="2024-01" db="EMBL/GenBank/DDBJ databases">
        <title>Complete Genome Sequence of Alkalicoccus halolimnae BZ-SZ-XJ29T, a Moderately Halophilic Bacterium Isolated from a Salt Lake.</title>
        <authorList>
            <person name="Zhao B."/>
        </authorList>
    </citation>
    <scope>NUCLEOTIDE SEQUENCE [LARGE SCALE GENOMIC DNA]</scope>
    <source>
        <strain evidence="1 2">BZ-SZ-XJ29</strain>
    </source>
</reference>
<evidence type="ECO:0000313" key="1">
    <source>
        <dbReference type="EMBL" id="WWD79863.1"/>
    </source>
</evidence>
<accession>A0A5C7FBR5</accession>
<dbReference type="Gene3D" id="2.70.180.10">
    <property type="entry name" value="Hypothetical protein YojF"/>
    <property type="match status" value="1"/>
</dbReference>
<keyword evidence="2" id="KW-1185">Reference proteome</keyword>
<dbReference type="InterPro" id="IPR036492">
    <property type="entry name" value="YojF_sf"/>
</dbReference>
<proteinExistence type="predicted"/>
<evidence type="ECO:0000313" key="2">
    <source>
        <dbReference type="Proteomes" id="UP000321816"/>
    </source>
</evidence>
<name>A0A5C7FBR5_9BACI</name>
<dbReference type="Pfam" id="PF08830">
    <property type="entry name" value="DUF1806"/>
    <property type="match status" value="1"/>
</dbReference>
<protein>
    <submittedName>
        <fullName evidence="1">YojF family protein</fullName>
    </submittedName>
</protein>
<dbReference type="KEGG" id="ahal:FTX54_015935"/>
<organism evidence="1 2">
    <name type="scientific">Alkalicoccus halolimnae</name>
    <dbReference type="NCBI Taxonomy" id="1667239"/>
    <lineage>
        <taxon>Bacteria</taxon>
        <taxon>Bacillati</taxon>
        <taxon>Bacillota</taxon>
        <taxon>Bacilli</taxon>
        <taxon>Bacillales</taxon>
        <taxon>Bacillaceae</taxon>
        <taxon>Alkalicoccus</taxon>
    </lineage>
</organism>
<sequence length="116" mass="12983">MKTIDPSQVQEKLNELSGETVYVHLETTNGAYANHNDKAFFSAGAFIRNAQLRYIHGKIAGSGPYRVGLETEIGWLYAEGLTDWEIDEEDRVLMAGHDESGRLAVALELSQKPFRK</sequence>
<dbReference type="InterPro" id="IPR014934">
    <property type="entry name" value="DUF1806"/>
</dbReference>
<dbReference type="RefSeq" id="WP_147802672.1">
    <property type="nucleotide sequence ID" value="NZ_CP144914.1"/>
</dbReference>
<dbReference type="Proteomes" id="UP000321816">
    <property type="component" value="Chromosome"/>
</dbReference>